<keyword evidence="2" id="KW-0964">Secreted</keyword>
<dbReference type="PANTHER" id="PTHR31692">
    <property type="entry name" value="EXPANSIN-B3"/>
    <property type="match status" value="1"/>
</dbReference>
<dbReference type="PROSITE" id="PS50842">
    <property type="entry name" value="EXPANSIN_EG45"/>
    <property type="match status" value="1"/>
</dbReference>
<dbReference type="InterPro" id="IPR007112">
    <property type="entry name" value="Expansin/allergen_DPBB_dom"/>
</dbReference>
<feature type="non-terminal residue" evidence="5">
    <location>
        <position position="1"/>
    </location>
</feature>
<protein>
    <recommendedName>
        <fullName evidence="7">Expansin-like CBD domain-containing protein</fullName>
    </recommendedName>
</protein>
<dbReference type="GO" id="GO:0005576">
    <property type="term" value="C:extracellular region"/>
    <property type="evidence" value="ECO:0007669"/>
    <property type="project" value="UniProtKB-SubCell"/>
</dbReference>
<dbReference type="Proteomes" id="UP000324897">
    <property type="component" value="Chromosome 3"/>
</dbReference>
<dbReference type="AlphaFoldDB" id="A0A5J9TGN6"/>
<feature type="domain" description="Expansin-like EG45" evidence="3">
    <location>
        <begin position="20"/>
        <end position="95"/>
    </location>
</feature>
<evidence type="ECO:0000259" key="3">
    <source>
        <dbReference type="PROSITE" id="PS50842"/>
    </source>
</evidence>
<feature type="domain" description="Expansin-like CBD" evidence="4">
    <location>
        <begin position="112"/>
        <end position="208"/>
    </location>
</feature>
<reference evidence="5 6" key="1">
    <citation type="journal article" date="2019" name="Sci. Rep.">
        <title>A high-quality genome of Eragrostis curvula grass provides insights into Poaceae evolution and supports new strategies to enhance forage quality.</title>
        <authorList>
            <person name="Carballo J."/>
            <person name="Santos B.A.C.M."/>
            <person name="Zappacosta D."/>
            <person name="Garbus I."/>
            <person name="Selva J.P."/>
            <person name="Gallo C.A."/>
            <person name="Diaz A."/>
            <person name="Albertini E."/>
            <person name="Caccamo M."/>
            <person name="Echenique V."/>
        </authorList>
    </citation>
    <scope>NUCLEOTIDE SEQUENCE [LARGE SCALE GENOMIC DNA]</scope>
    <source>
        <strain evidence="6">cv. Victoria</strain>
        <tissue evidence="5">Leaf</tissue>
    </source>
</reference>
<keyword evidence="6" id="KW-1185">Reference proteome</keyword>
<dbReference type="InterPro" id="IPR036749">
    <property type="entry name" value="Expansin_CBD_sf"/>
</dbReference>
<dbReference type="PROSITE" id="PS50843">
    <property type="entry name" value="EXPANSIN_CBD"/>
    <property type="match status" value="1"/>
</dbReference>
<evidence type="ECO:0000259" key="4">
    <source>
        <dbReference type="PROSITE" id="PS50843"/>
    </source>
</evidence>
<dbReference type="Gramene" id="TVU10540">
    <property type="protein sequence ID" value="TVU10540"/>
    <property type="gene ID" value="EJB05_44080"/>
</dbReference>
<evidence type="ECO:0008006" key="7">
    <source>
        <dbReference type="Google" id="ProtNLM"/>
    </source>
</evidence>
<comment type="subcellular location">
    <subcellularLocation>
        <location evidence="1">Secreted</location>
    </subcellularLocation>
</comment>
<dbReference type="Gene3D" id="2.40.40.10">
    <property type="entry name" value="RlpA-like domain"/>
    <property type="match status" value="1"/>
</dbReference>
<dbReference type="Pfam" id="PF03330">
    <property type="entry name" value="DPBB_1"/>
    <property type="match status" value="1"/>
</dbReference>
<evidence type="ECO:0000313" key="6">
    <source>
        <dbReference type="Proteomes" id="UP000324897"/>
    </source>
</evidence>
<evidence type="ECO:0000256" key="1">
    <source>
        <dbReference type="ARBA" id="ARBA00004613"/>
    </source>
</evidence>
<organism evidence="5 6">
    <name type="scientific">Eragrostis curvula</name>
    <name type="common">weeping love grass</name>
    <dbReference type="NCBI Taxonomy" id="38414"/>
    <lineage>
        <taxon>Eukaryota</taxon>
        <taxon>Viridiplantae</taxon>
        <taxon>Streptophyta</taxon>
        <taxon>Embryophyta</taxon>
        <taxon>Tracheophyta</taxon>
        <taxon>Spermatophyta</taxon>
        <taxon>Magnoliopsida</taxon>
        <taxon>Liliopsida</taxon>
        <taxon>Poales</taxon>
        <taxon>Poaceae</taxon>
        <taxon>PACMAD clade</taxon>
        <taxon>Chloridoideae</taxon>
        <taxon>Eragrostideae</taxon>
        <taxon>Eragrostidinae</taxon>
        <taxon>Eragrostis</taxon>
    </lineage>
</organism>
<dbReference type="EMBL" id="RWGY01000039">
    <property type="protein sequence ID" value="TVU10540.1"/>
    <property type="molecule type" value="Genomic_DNA"/>
</dbReference>
<dbReference type="OrthoDB" id="10514382at2759"/>
<dbReference type="SUPFAM" id="SSF49590">
    <property type="entry name" value="PHL pollen allergen"/>
    <property type="match status" value="1"/>
</dbReference>
<sequence length="236" mass="25815">MHATTLRSTLGERNRLGELVKCSSHNACSQDWVTVTVTDVCRRAVPCLEDPKAAHFELSGHAFGAMAKPGRSDELRAASLVTVLYEWVDCQYTPPAGIVYPVFQTLPGSTNEDFAMTVLYIEGFAIAKMVPVFLRNAGDSDWQLMTRSQDRPAVWTLTDDSTRRPLPVRPPLSIKIDITWVTRGKDDVTVIAEDVIPVGWQSGMTYYNATELAGDGLTADAVPELSSARLIGSVSP</sequence>
<dbReference type="PANTHER" id="PTHR31692:SF56">
    <property type="entry name" value="EXPANSIN-B2-RELATED"/>
    <property type="match status" value="1"/>
</dbReference>
<name>A0A5J9TGN6_9POAL</name>
<dbReference type="Gene3D" id="2.60.40.760">
    <property type="entry name" value="Expansin, cellulose-binding-like domain"/>
    <property type="match status" value="1"/>
</dbReference>
<evidence type="ECO:0000313" key="5">
    <source>
        <dbReference type="EMBL" id="TVU10540.1"/>
    </source>
</evidence>
<accession>A0A5J9TGN6</accession>
<comment type="caution">
    <text evidence="5">The sequence shown here is derived from an EMBL/GenBank/DDBJ whole genome shotgun (WGS) entry which is preliminary data.</text>
</comment>
<dbReference type="InterPro" id="IPR009009">
    <property type="entry name" value="RlpA-like_DPBB"/>
</dbReference>
<proteinExistence type="predicted"/>
<dbReference type="InterPro" id="IPR036908">
    <property type="entry name" value="RlpA-like_sf"/>
</dbReference>
<evidence type="ECO:0000256" key="2">
    <source>
        <dbReference type="ARBA" id="ARBA00022525"/>
    </source>
</evidence>
<dbReference type="SUPFAM" id="SSF50685">
    <property type="entry name" value="Barwin-like endoglucanases"/>
    <property type="match status" value="1"/>
</dbReference>
<gene>
    <name evidence="5" type="ORF">EJB05_44080</name>
</gene>
<dbReference type="InterPro" id="IPR007117">
    <property type="entry name" value="Expansin_CBD"/>
</dbReference>